<dbReference type="GO" id="GO:0003677">
    <property type="term" value="F:DNA binding"/>
    <property type="evidence" value="ECO:0007669"/>
    <property type="project" value="UniProtKB-KW"/>
</dbReference>
<name>A0A1M5RPR9_9ACTN</name>
<sequence>MVTQEHVSREPLREVDANLLFALHALIEERNLTRAGERLLMSQPAMSGALARLRKHFDDELLVRASHGFELTALAQRLRPAVTDALGAAEGLLGHERAFSPATSAKRFAVSMSEYAMTVLAEPLTRLLTEQAPECSVTLDPLDMDRDQLDTQLMRRDLIVAPIYFEFPGRSQPVSTDTLVCLVDRDHPRLRDGALALDDLHEMQHAVAEFPAAGPVRRPLEVELEKHGLADRSVLVRVRSLLTLPFAVAGTDMCCFVPSRLARRCADLLGLTIARTPLGAVDITEAAHWHPRRENDPSVVWLRRLLYDVAVTVEDERP</sequence>
<dbReference type="AlphaFoldDB" id="A0A1M5RPR9"/>
<dbReference type="PANTHER" id="PTHR30118">
    <property type="entry name" value="HTH-TYPE TRANSCRIPTIONAL REGULATOR LEUO-RELATED"/>
    <property type="match status" value="1"/>
</dbReference>
<organism evidence="6 7">
    <name type="scientific">Jatrophihabitans endophyticus</name>
    <dbReference type="NCBI Taxonomy" id="1206085"/>
    <lineage>
        <taxon>Bacteria</taxon>
        <taxon>Bacillati</taxon>
        <taxon>Actinomycetota</taxon>
        <taxon>Actinomycetes</taxon>
        <taxon>Jatrophihabitantales</taxon>
        <taxon>Jatrophihabitantaceae</taxon>
        <taxon>Jatrophihabitans</taxon>
    </lineage>
</organism>
<dbReference type="PANTHER" id="PTHR30118:SF15">
    <property type="entry name" value="TRANSCRIPTIONAL REGULATORY PROTEIN"/>
    <property type="match status" value="1"/>
</dbReference>
<keyword evidence="2" id="KW-0805">Transcription regulation</keyword>
<dbReference type="Gene3D" id="3.40.190.10">
    <property type="entry name" value="Periplasmic binding protein-like II"/>
    <property type="match status" value="2"/>
</dbReference>
<dbReference type="Proteomes" id="UP000186132">
    <property type="component" value="Unassembled WGS sequence"/>
</dbReference>
<protein>
    <submittedName>
        <fullName evidence="6">DNA-binding transcriptional regulator, LysR family</fullName>
    </submittedName>
</protein>
<dbReference type="GO" id="GO:0003700">
    <property type="term" value="F:DNA-binding transcription factor activity"/>
    <property type="evidence" value="ECO:0007669"/>
    <property type="project" value="InterPro"/>
</dbReference>
<dbReference type="EMBL" id="FQVU01000005">
    <property type="protein sequence ID" value="SHH28264.1"/>
    <property type="molecule type" value="Genomic_DNA"/>
</dbReference>
<dbReference type="Pfam" id="PF03466">
    <property type="entry name" value="LysR_substrate"/>
    <property type="match status" value="1"/>
</dbReference>
<dbReference type="Gene3D" id="1.10.10.10">
    <property type="entry name" value="Winged helix-like DNA-binding domain superfamily/Winged helix DNA-binding domain"/>
    <property type="match status" value="1"/>
</dbReference>
<evidence type="ECO:0000256" key="1">
    <source>
        <dbReference type="ARBA" id="ARBA00009437"/>
    </source>
</evidence>
<proteinExistence type="inferred from homology"/>
<dbReference type="InterPro" id="IPR005119">
    <property type="entry name" value="LysR_subst-bd"/>
</dbReference>
<keyword evidence="7" id="KW-1185">Reference proteome</keyword>
<dbReference type="InterPro" id="IPR037402">
    <property type="entry name" value="YidZ_PBP2"/>
</dbReference>
<dbReference type="InterPro" id="IPR050389">
    <property type="entry name" value="LysR-type_TF"/>
</dbReference>
<evidence type="ECO:0000256" key="4">
    <source>
        <dbReference type="ARBA" id="ARBA00023163"/>
    </source>
</evidence>
<gene>
    <name evidence="6" type="ORF">SAMN05443575_3610</name>
</gene>
<dbReference type="InterPro" id="IPR036390">
    <property type="entry name" value="WH_DNA-bd_sf"/>
</dbReference>
<dbReference type="CDD" id="cd08417">
    <property type="entry name" value="PBP2_Nitroaromatics_like"/>
    <property type="match status" value="1"/>
</dbReference>
<reference evidence="6 7" key="1">
    <citation type="submission" date="2016-11" db="EMBL/GenBank/DDBJ databases">
        <authorList>
            <person name="Jaros S."/>
            <person name="Januszkiewicz K."/>
            <person name="Wedrychowicz H."/>
        </authorList>
    </citation>
    <scope>NUCLEOTIDE SEQUENCE [LARGE SCALE GENOMIC DNA]</scope>
    <source>
        <strain evidence="6 7">DSM 45627</strain>
    </source>
</reference>
<evidence type="ECO:0000256" key="3">
    <source>
        <dbReference type="ARBA" id="ARBA00023125"/>
    </source>
</evidence>
<dbReference type="Pfam" id="PF00126">
    <property type="entry name" value="HTH_1"/>
    <property type="match status" value="1"/>
</dbReference>
<accession>A0A1M5RPR9</accession>
<dbReference type="InterPro" id="IPR036388">
    <property type="entry name" value="WH-like_DNA-bd_sf"/>
</dbReference>
<dbReference type="STRING" id="1206085.SAMN05443575_3610"/>
<keyword evidence="4" id="KW-0804">Transcription</keyword>
<evidence type="ECO:0000313" key="7">
    <source>
        <dbReference type="Proteomes" id="UP000186132"/>
    </source>
</evidence>
<dbReference type="PRINTS" id="PR00039">
    <property type="entry name" value="HTHLYSR"/>
</dbReference>
<evidence type="ECO:0000313" key="6">
    <source>
        <dbReference type="EMBL" id="SHH28264.1"/>
    </source>
</evidence>
<dbReference type="SUPFAM" id="SSF46785">
    <property type="entry name" value="Winged helix' DNA-binding domain"/>
    <property type="match status" value="1"/>
</dbReference>
<evidence type="ECO:0000259" key="5">
    <source>
        <dbReference type="PROSITE" id="PS50931"/>
    </source>
</evidence>
<comment type="similarity">
    <text evidence="1">Belongs to the LysR transcriptional regulatory family.</text>
</comment>
<dbReference type="PROSITE" id="PS50931">
    <property type="entry name" value="HTH_LYSR"/>
    <property type="match status" value="1"/>
</dbReference>
<dbReference type="InterPro" id="IPR000847">
    <property type="entry name" value="LysR_HTH_N"/>
</dbReference>
<evidence type="ECO:0000256" key="2">
    <source>
        <dbReference type="ARBA" id="ARBA00023015"/>
    </source>
</evidence>
<feature type="domain" description="HTH lysR-type" evidence="5">
    <location>
        <begin position="15"/>
        <end position="72"/>
    </location>
</feature>
<keyword evidence="3 6" id="KW-0238">DNA-binding</keyword>
<dbReference type="SUPFAM" id="SSF53850">
    <property type="entry name" value="Periplasmic binding protein-like II"/>
    <property type="match status" value="1"/>
</dbReference>